<feature type="signal peptide" evidence="11">
    <location>
        <begin position="1"/>
        <end position="23"/>
    </location>
</feature>
<dbReference type="Proteomes" id="UP000623419">
    <property type="component" value="Unassembled WGS sequence"/>
</dbReference>
<keyword evidence="5 10" id="KW-0997">Cell inner membrane</keyword>
<dbReference type="Gene3D" id="3.30.1300.30">
    <property type="entry name" value="GSPII I/J protein-like"/>
    <property type="match status" value="1"/>
</dbReference>
<dbReference type="InterPro" id="IPR045584">
    <property type="entry name" value="Pilin-like"/>
</dbReference>
<dbReference type="SUPFAM" id="SSF54523">
    <property type="entry name" value="Pili subunits"/>
    <property type="match status" value="1"/>
</dbReference>
<accession>A0ABQ1HRD4</accession>
<comment type="caution">
    <text evidence="14">The sequence shown here is derived from an EMBL/GenBank/DDBJ whole genome shotgun (WGS) entry which is preliminary data.</text>
</comment>
<sequence>MNSRPKGAAIVMAMAVVALAALAATALLLSQSIWTRGVELNTRHGQAQHVLEAGLDWSRALLHDDLRASQVDHAGEPWAMQMPPIPVEGGQLAGAIEDQQARLNLNNLVSNGKVDAEQLAVVQRLLVSLDLPGSLATSLGDWLDADGIAQGGAEDAYYLGLESPYLAANRPLADLDELARVRGFDPAVRARLRPFVTALPRSTPVNVNTASPEVLAALLPGLDLEAARALVVSRERTIFLDRTGFLARLPEGVRLAPERISVNSDYFLVSLSVELHGAQARGSALLVRDSAGWPGVAWRKFP</sequence>
<evidence type="ECO:0000256" key="10">
    <source>
        <dbReference type="PIRNR" id="PIRNR002786"/>
    </source>
</evidence>
<reference evidence="15" key="1">
    <citation type="journal article" date="2019" name="Int. J. Syst. Evol. Microbiol.">
        <title>The Global Catalogue of Microorganisms (GCM) 10K type strain sequencing project: providing services to taxonomists for standard genome sequencing and annotation.</title>
        <authorList>
            <consortium name="The Broad Institute Genomics Platform"/>
            <consortium name="The Broad Institute Genome Sequencing Center for Infectious Disease"/>
            <person name="Wu L."/>
            <person name="Ma J."/>
        </authorList>
    </citation>
    <scope>NUCLEOTIDE SEQUENCE [LARGE SCALE GENOMIC DNA]</scope>
    <source>
        <strain evidence="15">CGMCC 1.15905</strain>
    </source>
</reference>
<feature type="domain" description="T2SS protein K second SAM-like" evidence="12">
    <location>
        <begin position="205"/>
        <end position="250"/>
    </location>
</feature>
<feature type="chain" id="PRO_5047010364" description="Type II secretion system protein K" evidence="11">
    <location>
        <begin position="24"/>
        <end position="302"/>
    </location>
</feature>
<keyword evidence="4 10" id="KW-1003">Cell membrane</keyword>
<evidence type="ECO:0000313" key="15">
    <source>
        <dbReference type="Proteomes" id="UP000623419"/>
    </source>
</evidence>
<dbReference type="PANTHER" id="PTHR38831:SF2">
    <property type="entry name" value="TYPE II SECRETION SYSTEM PROTEIN K"/>
    <property type="match status" value="1"/>
</dbReference>
<protein>
    <recommendedName>
        <fullName evidence="10">Type II secretion system protein K</fullName>
    </recommendedName>
</protein>
<evidence type="ECO:0000256" key="3">
    <source>
        <dbReference type="ARBA" id="ARBA00022448"/>
    </source>
</evidence>
<feature type="domain" description="T2SS protein K first SAM-like" evidence="13">
    <location>
        <begin position="101"/>
        <end position="200"/>
    </location>
</feature>
<dbReference type="NCBIfam" id="NF037980">
    <property type="entry name" value="T2SS_GspK"/>
    <property type="match status" value="1"/>
</dbReference>
<proteinExistence type="inferred from homology"/>
<dbReference type="PANTHER" id="PTHR38831">
    <property type="entry name" value="TYPE II SECRETION SYSTEM PROTEIN K"/>
    <property type="match status" value="1"/>
</dbReference>
<dbReference type="Pfam" id="PF21687">
    <property type="entry name" value="T2SSK_1st"/>
    <property type="match status" value="1"/>
</dbReference>
<evidence type="ECO:0000256" key="1">
    <source>
        <dbReference type="ARBA" id="ARBA00004533"/>
    </source>
</evidence>
<evidence type="ECO:0000256" key="7">
    <source>
        <dbReference type="ARBA" id="ARBA00022927"/>
    </source>
</evidence>
<evidence type="ECO:0000256" key="4">
    <source>
        <dbReference type="ARBA" id="ARBA00022475"/>
    </source>
</evidence>
<evidence type="ECO:0000259" key="13">
    <source>
        <dbReference type="Pfam" id="PF21687"/>
    </source>
</evidence>
<evidence type="ECO:0000256" key="9">
    <source>
        <dbReference type="ARBA" id="ARBA00023136"/>
    </source>
</evidence>
<keyword evidence="11" id="KW-0732">Signal</keyword>
<gene>
    <name evidence="14" type="primary">xcpX</name>
    <name evidence="14" type="ORF">GCM10011521_26660</name>
</gene>
<keyword evidence="15" id="KW-1185">Reference proteome</keyword>
<keyword evidence="7" id="KW-0653">Protein transport</keyword>
<keyword evidence="3 10" id="KW-0813">Transport</keyword>
<organism evidence="14 15">
    <name type="scientific">Arenimonas soli</name>
    <dbReference type="NCBI Taxonomy" id="2269504"/>
    <lineage>
        <taxon>Bacteria</taxon>
        <taxon>Pseudomonadati</taxon>
        <taxon>Pseudomonadota</taxon>
        <taxon>Gammaproteobacteria</taxon>
        <taxon>Lysobacterales</taxon>
        <taxon>Lysobacteraceae</taxon>
        <taxon>Arenimonas</taxon>
    </lineage>
</organism>
<name>A0ABQ1HRD4_9GAMM</name>
<evidence type="ECO:0000256" key="2">
    <source>
        <dbReference type="ARBA" id="ARBA00007246"/>
    </source>
</evidence>
<keyword evidence="6" id="KW-0812">Transmembrane</keyword>
<evidence type="ECO:0000259" key="12">
    <source>
        <dbReference type="Pfam" id="PF03934"/>
    </source>
</evidence>
<evidence type="ECO:0000256" key="8">
    <source>
        <dbReference type="ARBA" id="ARBA00022989"/>
    </source>
</evidence>
<dbReference type="SUPFAM" id="SSF158544">
    <property type="entry name" value="GspK insert domain-like"/>
    <property type="match status" value="1"/>
</dbReference>
<dbReference type="Pfam" id="PF03934">
    <property type="entry name" value="T2SSK"/>
    <property type="match status" value="1"/>
</dbReference>
<dbReference type="EMBL" id="BMKC01000004">
    <property type="protein sequence ID" value="GGA86885.1"/>
    <property type="molecule type" value="Genomic_DNA"/>
</dbReference>
<dbReference type="PIRSF" id="PIRSF002786">
    <property type="entry name" value="XcpX"/>
    <property type="match status" value="1"/>
</dbReference>
<dbReference type="InterPro" id="IPR005628">
    <property type="entry name" value="GspK"/>
</dbReference>
<dbReference type="RefSeq" id="WP_188665442.1">
    <property type="nucleotide sequence ID" value="NZ_BMKC01000004.1"/>
</dbReference>
<evidence type="ECO:0000256" key="11">
    <source>
        <dbReference type="SAM" id="SignalP"/>
    </source>
</evidence>
<keyword evidence="8" id="KW-1133">Transmembrane helix</keyword>
<comment type="similarity">
    <text evidence="2 10">Belongs to the GSP K family.</text>
</comment>
<keyword evidence="9 10" id="KW-0472">Membrane</keyword>
<dbReference type="InterPro" id="IPR049179">
    <property type="entry name" value="T2SSK_SAM-like_2nd"/>
</dbReference>
<dbReference type="InterPro" id="IPR049031">
    <property type="entry name" value="T2SSK_SAM-like_1st"/>
</dbReference>
<evidence type="ECO:0000313" key="14">
    <source>
        <dbReference type="EMBL" id="GGA86885.1"/>
    </source>
</evidence>
<evidence type="ECO:0000256" key="6">
    <source>
        <dbReference type="ARBA" id="ARBA00022692"/>
    </source>
</evidence>
<evidence type="ECO:0000256" key="5">
    <source>
        <dbReference type="ARBA" id="ARBA00022519"/>
    </source>
</evidence>
<dbReference type="Gene3D" id="1.10.40.60">
    <property type="entry name" value="EpsJ-like"/>
    <property type="match status" value="2"/>
</dbReference>
<dbReference type="InterPro" id="IPR038072">
    <property type="entry name" value="GspK_central_sf"/>
</dbReference>
<comment type="subcellular location">
    <subcellularLocation>
        <location evidence="1 10">Cell inner membrane</location>
    </subcellularLocation>
</comment>